<feature type="region of interest" description="Disordered" evidence="1">
    <location>
        <begin position="141"/>
        <end position="192"/>
    </location>
</feature>
<feature type="compositionally biased region" description="Basic and acidic residues" evidence="1">
    <location>
        <begin position="320"/>
        <end position="332"/>
    </location>
</feature>
<name>A0A2D2CVQ1_METT3</name>
<feature type="compositionally biased region" description="Low complexity" evidence="1">
    <location>
        <begin position="141"/>
        <end position="176"/>
    </location>
</feature>
<dbReference type="KEGG" id="mtw:CQW49_02060"/>
<dbReference type="RefSeq" id="WP_065083665.1">
    <property type="nucleotide sequence ID" value="NZ_CP023737.1"/>
</dbReference>
<evidence type="ECO:0000313" key="3">
    <source>
        <dbReference type="Proteomes" id="UP000230709"/>
    </source>
</evidence>
<evidence type="ECO:0000256" key="1">
    <source>
        <dbReference type="SAM" id="MobiDB-lite"/>
    </source>
</evidence>
<gene>
    <name evidence="2" type="ORF">CQW49_02060</name>
</gene>
<protein>
    <submittedName>
        <fullName evidence="2">Uncharacterized protein</fullName>
    </submittedName>
</protein>
<accession>A0A2D2CVQ1</accession>
<dbReference type="STRING" id="595536.GCA_000178815_00532"/>
<organism evidence="2 3">
    <name type="scientific">Methylosinus trichosporium (strain ATCC 35070 / NCIMB 11131 / UNIQEM 75 / OB3b)</name>
    <dbReference type="NCBI Taxonomy" id="595536"/>
    <lineage>
        <taxon>Bacteria</taxon>
        <taxon>Pseudomonadati</taxon>
        <taxon>Pseudomonadota</taxon>
        <taxon>Alphaproteobacteria</taxon>
        <taxon>Hyphomicrobiales</taxon>
        <taxon>Methylocystaceae</taxon>
        <taxon>Methylosinus</taxon>
    </lineage>
</organism>
<proteinExistence type="predicted"/>
<keyword evidence="3" id="KW-1185">Reference proteome</keyword>
<feature type="region of interest" description="Disordered" evidence="1">
    <location>
        <begin position="295"/>
        <end position="341"/>
    </location>
</feature>
<reference evidence="3" key="1">
    <citation type="submission" date="2017-10" db="EMBL/GenBank/DDBJ databases">
        <title>Completed PacBio SMRT sequence of Methylosinus trichosporium OB3b reveals presence of a third large plasmid.</title>
        <authorList>
            <person name="Charles T.C."/>
            <person name="Lynch M.D.J."/>
            <person name="Heil J.R."/>
            <person name="Cheng J."/>
        </authorList>
    </citation>
    <scope>NUCLEOTIDE SEQUENCE [LARGE SCALE GENOMIC DNA]</scope>
    <source>
        <strain evidence="3">OB3b</strain>
    </source>
</reference>
<sequence>MVLLTFGFAAPLAAQPARRAPRAEATIDEMAAPRREDYDRIIMQLPPLTPVRHGAQKAAPAVAPPAPAETPVAAEAPAQPSPAVAVDAPTAPQSERALQTEAPVQAVREIPPMAEPAPMAESAPAAEPAPMAEAAPLVEAASPPAVEAADAPPAAAPSVAAPAAAPEATEQAAPVAELPPPPALPPEEEQSSGSWTDWALLLAFVAIGGLFAARRWKARRRPAPAPAPVVAPPPAEAKRGRLAVLLVVIREKGAPAALALIARLRNLRRPESARERDAEKVAEWAQISATLRARSSSAVASAPQPEEAPGVVSEPPTAKADARRWDQDRDGVELLEPGSPGARALVMNARRKLQTVGQR</sequence>
<dbReference type="AlphaFoldDB" id="A0A2D2CVQ1"/>
<dbReference type="Proteomes" id="UP000230709">
    <property type="component" value="Chromosome"/>
</dbReference>
<feature type="region of interest" description="Disordered" evidence="1">
    <location>
        <begin position="59"/>
        <end position="93"/>
    </location>
</feature>
<evidence type="ECO:0000313" key="2">
    <source>
        <dbReference type="EMBL" id="ATQ66813.1"/>
    </source>
</evidence>
<dbReference type="EMBL" id="CP023737">
    <property type="protein sequence ID" value="ATQ66813.1"/>
    <property type="molecule type" value="Genomic_DNA"/>
</dbReference>
<feature type="compositionally biased region" description="Low complexity" evidence="1">
    <location>
        <begin position="69"/>
        <end position="78"/>
    </location>
</feature>